<accession>A0A538U6Y1</accession>
<dbReference type="Pfam" id="PF01266">
    <property type="entry name" value="DAO"/>
    <property type="match status" value="1"/>
</dbReference>
<evidence type="ECO:0000313" key="3">
    <source>
        <dbReference type="Proteomes" id="UP000319836"/>
    </source>
</evidence>
<dbReference type="EMBL" id="VBPA01000110">
    <property type="protein sequence ID" value="TMQ71655.1"/>
    <property type="molecule type" value="Genomic_DNA"/>
</dbReference>
<gene>
    <name evidence="2" type="ORF">E6K80_04985</name>
</gene>
<proteinExistence type="predicted"/>
<dbReference type="GO" id="GO:0005737">
    <property type="term" value="C:cytoplasm"/>
    <property type="evidence" value="ECO:0007669"/>
    <property type="project" value="TreeGrafter"/>
</dbReference>
<protein>
    <submittedName>
        <fullName evidence="2">FAD-binding oxidoreductase</fullName>
    </submittedName>
</protein>
<dbReference type="PANTHER" id="PTHR13847">
    <property type="entry name" value="SARCOSINE DEHYDROGENASE-RELATED"/>
    <property type="match status" value="1"/>
</dbReference>
<dbReference type="InterPro" id="IPR006076">
    <property type="entry name" value="FAD-dep_OxRdtase"/>
</dbReference>
<reference evidence="2 3" key="1">
    <citation type="journal article" date="2019" name="Nat. Microbiol.">
        <title>Mediterranean grassland soil C-N compound turnover is dependent on rainfall and depth, and is mediated by genomically divergent microorganisms.</title>
        <authorList>
            <person name="Diamond S."/>
            <person name="Andeer P.F."/>
            <person name="Li Z."/>
            <person name="Crits-Christoph A."/>
            <person name="Burstein D."/>
            <person name="Anantharaman K."/>
            <person name="Lane K.R."/>
            <person name="Thomas B.C."/>
            <person name="Pan C."/>
            <person name="Northen T.R."/>
            <person name="Banfield J.F."/>
        </authorList>
    </citation>
    <scope>NUCLEOTIDE SEQUENCE [LARGE SCALE GENOMIC DNA]</scope>
    <source>
        <strain evidence="2">WS_10</strain>
    </source>
</reference>
<sequence length="194" mass="21240">MTRAVVLAAGNFTKSLAAGLGLDLPIRLVRRHRLVMLDVPEVPREAPMTIDESNGTHWRPAADGAHLMQPDPDEPAGEALEDVPTREAFAFDLLHPASPLAAARIAPFWRDVWNRGTSAWLLKAGQYDLTPDHRPLLGPTSVAGVHLNCGHSGHGVMASVGAGRRVIDWIMGHDSTSNPFRFDRPMPERERDVL</sequence>
<name>A0A538U6Y1_UNCEI</name>
<evidence type="ECO:0000259" key="1">
    <source>
        <dbReference type="Pfam" id="PF01266"/>
    </source>
</evidence>
<evidence type="ECO:0000313" key="2">
    <source>
        <dbReference type="EMBL" id="TMQ71655.1"/>
    </source>
</evidence>
<dbReference type="SUPFAM" id="SSF51905">
    <property type="entry name" value="FAD/NAD(P)-binding domain"/>
    <property type="match status" value="1"/>
</dbReference>
<dbReference type="Gene3D" id="3.50.50.60">
    <property type="entry name" value="FAD/NAD(P)-binding domain"/>
    <property type="match status" value="1"/>
</dbReference>
<dbReference type="Gene3D" id="3.30.9.10">
    <property type="entry name" value="D-Amino Acid Oxidase, subunit A, domain 2"/>
    <property type="match status" value="1"/>
</dbReference>
<dbReference type="InterPro" id="IPR036188">
    <property type="entry name" value="FAD/NAD-bd_sf"/>
</dbReference>
<feature type="domain" description="FAD dependent oxidoreductase" evidence="1">
    <location>
        <begin position="3"/>
        <end position="169"/>
    </location>
</feature>
<dbReference type="Proteomes" id="UP000319836">
    <property type="component" value="Unassembled WGS sequence"/>
</dbReference>
<organism evidence="2 3">
    <name type="scientific">Eiseniibacteriota bacterium</name>
    <dbReference type="NCBI Taxonomy" id="2212470"/>
    <lineage>
        <taxon>Bacteria</taxon>
        <taxon>Candidatus Eiseniibacteriota</taxon>
    </lineage>
</organism>
<comment type="caution">
    <text evidence="2">The sequence shown here is derived from an EMBL/GenBank/DDBJ whole genome shotgun (WGS) entry which is preliminary data.</text>
</comment>
<dbReference type="AlphaFoldDB" id="A0A538U6Y1"/>